<sequence>MSATLSVVLPIFGLVLAGYLCRRTNIFSAAATSELNRFVVWLGLPALFFDITAGANWDEFAASAYGALAFTLACVIVFVITFALRLRRRGLGEAGMDALNASYPNSGYMGFPLGLLVFGPQSYPLVTISAIVTVCLFFGATLVLLEIDVREEKRAGPMIRAVTLSLVKNPLMISPVLGALFAVSGLEMPKGFGTLIDLLGAAASPCALVALGTFMADDREDGDTSPVSDIALLTVLKLILVPALAYVLSYHVFPMPKEIADLTILLAALPTGTGPFMLAQYYKRGSAITANTILYSTLASVVTLAAILCLTGHAG</sequence>
<protein>
    <submittedName>
        <fullName evidence="9">Membrane protein</fullName>
    </submittedName>
</protein>
<evidence type="ECO:0000256" key="3">
    <source>
        <dbReference type="ARBA" id="ARBA00022448"/>
    </source>
</evidence>
<reference evidence="9 10" key="1">
    <citation type="submission" date="2020-08" db="EMBL/GenBank/DDBJ databases">
        <title>Genome sequence of Rhizobiales bacterium strain IZ6.</title>
        <authorList>
            <person name="Nakai R."/>
            <person name="Naganuma T."/>
        </authorList>
    </citation>
    <scope>NUCLEOTIDE SEQUENCE [LARGE SCALE GENOMIC DNA]</scope>
    <source>
        <strain evidence="9 10">IZ6</strain>
    </source>
</reference>
<gene>
    <name evidence="9" type="ORF">IZ6_18190</name>
</gene>
<dbReference type="Pfam" id="PF03547">
    <property type="entry name" value="Mem_trans"/>
    <property type="match status" value="1"/>
</dbReference>
<feature type="transmembrane region" description="Helical" evidence="8">
    <location>
        <begin position="125"/>
        <end position="145"/>
    </location>
</feature>
<proteinExistence type="inferred from homology"/>
<dbReference type="GO" id="GO:0055085">
    <property type="term" value="P:transmembrane transport"/>
    <property type="evidence" value="ECO:0007669"/>
    <property type="project" value="InterPro"/>
</dbReference>
<feature type="transmembrane region" description="Helical" evidence="8">
    <location>
        <begin position="38"/>
        <end position="57"/>
    </location>
</feature>
<dbReference type="RefSeq" id="WP_222874758.1">
    <property type="nucleotide sequence ID" value="NZ_AP023361.1"/>
</dbReference>
<accession>A0A6S6QL26</accession>
<evidence type="ECO:0000256" key="6">
    <source>
        <dbReference type="ARBA" id="ARBA00022989"/>
    </source>
</evidence>
<dbReference type="GO" id="GO:0005886">
    <property type="term" value="C:plasma membrane"/>
    <property type="evidence" value="ECO:0007669"/>
    <property type="project" value="UniProtKB-SubCell"/>
</dbReference>
<feature type="transmembrane region" description="Helical" evidence="8">
    <location>
        <begin position="227"/>
        <end position="253"/>
    </location>
</feature>
<evidence type="ECO:0000313" key="9">
    <source>
        <dbReference type="EMBL" id="BCJ91084.1"/>
    </source>
</evidence>
<keyword evidence="5 8" id="KW-0812">Transmembrane</keyword>
<evidence type="ECO:0000256" key="8">
    <source>
        <dbReference type="SAM" id="Phobius"/>
    </source>
</evidence>
<dbReference type="PANTHER" id="PTHR36838:SF3">
    <property type="entry name" value="TRANSPORTER AUXIN EFFLUX CARRIER EC FAMILY"/>
    <property type="match status" value="1"/>
</dbReference>
<evidence type="ECO:0000256" key="2">
    <source>
        <dbReference type="ARBA" id="ARBA00010145"/>
    </source>
</evidence>
<dbReference type="InterPro" id="IPR038770">
    <property type="entry name" value="Na+/solute_symporter_sf"/>
</dbReference>
<keyword evidence="6 8" id="KW-1133">Transmembrane helix</keyword>
<dbReference type="EMBL" id="AP023361">
    <property type="protein sequence ID" value="BCJ91084.1"/>
    <property type="molecule type" value="Genomic_DNA"/>
</dbReference>
<feature type="transmembrane region" description="Helical" evidence="8">
    <location>
        <begin position="166"/>
        <end position="186"/>
    </location>
</feature>
<feature type="transmembrane region" description="Helical" evidence="8">
    <location>
        <begin position="259"/>
        <end position="281"/>
    </location>
</feature>
<keyword evidence="7 8" id="KW-0472">Membrane</keyword>
<keyword evidence="4" id="KW-1003">Cell membrane</keyword>
<dbReference type="Gene3D" id="1.20.1530.20">
    <property type="match status" value="1"/>
</dbReference>
<evidence type="ECO:0000313" key="10">
    <source>
        <dbReference type="Proteomes" id="UP000515317"/>
    </source>
</evidence>
<feature type="transmembrane region" description="Helical" evidence="8">
    <location>
        <begin position="63"/>
        <end position="86"/>
    </location>
</feature>
<dbReference type="AlphaFoldDB" id="A0A6S6QL26"/>
<keyword evidence="10" id="KW-1185">Reference proteome</keyword>
<evidence type="ECO:0000256" key="5">
    <source>
        <dbReference type="ARBA" id="ARBA00022692"/>
    </source>
</evidence>
<evidence type="ECO:0000256" key="1">
    <source>
        <dbReference type="ARBA" id="ARBA00004651"/>
    </source>
</evidence>
<organism evidence="9 10">
    <name type="scientific">Terrihabitans soli</name>
    <dbReference type="NCBI Taxonomy" id="708113"/>
    <lineage>
        <taxon>Bacteria</taxon>
        <taxon>Pseudomonadati</taxon>
        <taxon>Pseudomonadota</taxon>
        <taxon>Alphaproteobacteria</taxon>
        <taxon>Hyphomicrobiales</taxon>
        <taxon>Terrihabitans</taxon>
    </lineage>
</organism>
<comment type="similarity">
    <text evidence="2">Belongs to the auxin efflux carrier (TC 2.A.69) family.</text>
</comment>
<evidence type="ECO:0000256" key="7">
    <source>
        <dbReference type="ARBA" id="ARBA00023136"/>
    </source>
</evidence>
<dbReference type="KEGG" id="tso:IZ6_18190"/>
<dbReference type="InterPro" id="IPR004776">
    <property type="entry name" value="Mem_transp_PIN-like"/>
</dbReference>
<keyword evidence="3" id="KW-0813">Transport</keyword>
<comment type="subcellular location">
    <subcellularLocation>
        <location evidence="1">Cell membrane</location>
        <topology evidence="1">Multi-pass membrane protein</topology>
    </subcellularLocation>
</comment>
<dbReference type="PANTHER" id="PTHR36838">
    <property type="entry name" value="AUXIN EFFLUX CARRIER FAMILY PROTEIN"/>
    <property type="match status" value="1"/>
</dbReference>
<feature type="transmembrane region" description="Helical" evidence="8">
    <location>
        <begin position="192"/>
        <end position="215"/>
    </location>
</feature>
<feature type="transmembrane region" description="Helical" evidence="8">
    <location>
        <begin position="98"/>
        <end position="119"/>
    </location>
</feature>
<feature type="transmembrane region" description="Helical" evidence="8">
    <location>
        <begin position="6"/>
        <end position="26"/>
    </location>
</feature>
<name>A0A6S6QL26_9HYPH</name>
<evidence type="ECO:0000256" key="4">
    <source>
        <dbReference type="ARBA" id="ARBA00022475"/>
    </source>
</evidence>
<feature type="transmembrane region" description="Helical" evidence="8">
    <location>
        <begin position="293"/>
        <end position="314"/>
    </location>
</feature>
<dbReference type="Proteomes" id="UP000515317">
    <property type="component" value="Chromosome"/>
</dbReference>